<gene>
    <name evidence="1" type="ORF">dnm_057510</name>
</gene>
<dbReference type="Proteomes" id="UP000663722">
    <property type="component" value="Chromosome"/>
</dbReference>
<dbReference type="EMBL" id="CP061800">
    <property type="protein sequence ID" value="QTA89694.1"/>
    <property type="molecule type" value="Genomic_DNA"/>
</dbReference>
<name>A0A975BR53_9BACT</name>
<keyword evidence="2" id="KW-1185">Reference proteome</keyword>
<protein>
    <submittedName>
        <fullName evidence="1">Uncharacterized protein</fullName>
    </submittedName>
</protein>
<evidence type="ECO:0000313" key="1">
    <source>
        <dbReference type="EMBL" id="QTA89694.1"/>
    </source>
</evidence>
<accession>A0A975BR53</accession>
<dbReference type="SUPFAM" id="SSF52540">
    <property type="entry name" value="P-loop containing nucleoside triphosphate hydrolases"/>
    <property type="match status" value="1"/>
</dbReference>
<dbReference type="AlphaFoldDB" id="A0A975BR53"/>
<proteinExistence type="predicted"/>
<dbReference type="InterPro" id="IPR027417">
    <property type="entry name" value="P-loop_NTPase"/>
</dbReference>
<dbReference type="RefSeq" id="WP_207678202.1">
    <property type="nucleotide sequence ID" value="NZ_CP061800.1"/>
</dbReference>
<organism evidence="1 2">
    <name type="scientific">Desulfonema magnum</name>
    <dbReference type="NCBI Taxonomy" id="45655"/>
    <lineage>
        <taxon>Bacteria</taxon>
        <taxon>Pseudomonadati</taxon>
        <taxon>Thermodesulfobacteriota</taxon>
        <taxon>Desulfobacteria</taxon>
        <taxon>Desulfobacterales</taxon>
        <taxon>Desulfococcaceae</taxon>
        <taxon>Desulfonema</taxon>
    </lineage>
</organism>
<dbReference type="KEGG" id="dmm:dnm_057510"/>
<sequence length="384" mass="44455">MYESEKEYNVGYDRFKLKDNPFRPALPLSPEDIIWLGTDRLKTQIEKRIMLAMRTSSSRVILNWGDYGNGKTYTAAYYSRTRRLKELSDKLSVSPAKSIKVCLPRTSKNIVQAFWRALLGQIRFDDIISGFKQLKKIFKDDFDKIVAANSDDNLIGQLFITVANESESQKTDDIKNYFYSDKTETMLKQSDVPPGISDDEQVVNLISTIFNCLTYKKKIYSAILLWIDEFENIDTVRKSDADRFAAFLKQLTDKSPNNLNIFLNFTPKKFLALEDLSVYLGEALLNRAKLKIRFDAPSADEAADYLRALLNHPSYRTEEKPENKFCPFSEELVTYILQHIGRLSIRKINEVFSIILEMALIEETKEITIDFVETIKEEIISWED</sequence>
<reference evidence="1" key="1">
    <citation type="journal article" date="2021" name="Microb. Physiol.">
        <title>Proteogenomic Insights into the Physiology of Marine, Sulfate-Reducing, Filamentous Desulfonema limicola and Desulfonema magnum.</title>
        <authorList>
            <person name="Schnaars V."/>
            <person name="Wohlbrand L."/>
            <person name="Scheve S."/>
            <person name="Hinrichs C."/>
            <person name="Reinhardt R."/>
            <person name="Rabus R."/>
        </authorList>
    </citation>
    <scope>NUCLEOTIDE SEQUENCE</scope>
    <source>
        <strain evidence="1">4be13</strain>
    </source>
</reference>
<evidence type="ECO:0000313" key="2">
    <source>
        <dbReference type="Proteomes" id="UP000663722"/>
    </source>
</evidence>